<dbReference type="EMBL" id="JBHTLI010000001">
    <property type="protein sequence ID" value="MFD1095588.1"/>
    <property type="molecule type" value="Genomic_DNA"/>
</dbReference>
<dbReference type="PANTHER" id="PTHR43072">
    <property type="entry name" value="N-ACETYLTRANSFERASE"/>
    <property type="match status" value="1"/>
</dbReference>
<dbReference type="PROSITE" id="PS51186">
    <property type="entry name" value="GNAT"/>
    <property type="match status" value="1"/>
</dbReference>
<evidence type="ECO:0000313" key="2">
    <source>
        <dbReference type="EMBL" id="MFD1095588.1"/>
    </source>
</evidence>
<comment type="caution">
    <text evidence="2">The sequence shown here is derived from an EMBL/GenBank/DDBJ whole genome shotgun (WGS) entry which is preliminary data.</text>
</comment>
<gene>
    <name evidence="2" type="ORF">ACFQ3Q_07510</name>
</gene>
<keyword evidence="3" id="KW-1185">Reference proteome</keyword>
<dbReference type="Pfam" id="PF00583">
    <property type="entry name" value="Acetyltransf_1"/>
    <property type="match status" value="1"/>
</dbReference>
<dbReference type="RefSeq" id="WP_380744451.1">
    <property type="nucleotide sequence ID" value="NZ_JBHTLI010000001.1"/>
</dbReference>
<feature type="domain" description="N-acetyltransferase" evidence="1">
    <location>
        <begin position="3"/>
        <end position="164"/>
    </location>
</feature>
<dbReference type="Proteomes" id="UP001597131">
    <property type="component" value="Unassembled WGS sequence"/>
</dbReference>
<dbReference type="InterPro" id="IPR000182">
    <property type="entry name" value="GNAT_dom"/>
</dbReference>
<sequence>MTIIVPAKTQTDFKIIEHLANRIWTEHYTPIIGKDQVSYMLQKFQSAAAIEDQVQNGMVYYLLIYEDKEVGYFSFSRQEGALFLSKIYVLNSLRGRGIGSATISFLEKQAKKLDLHKIKLTVNRFNSSSIKAYEKMGFKNVGTTVQDIGGGFVMDDFILEKPVK</sequence>
<dbReference type="Gene3D" id="3.40.630.30">
    <property type="match status" value="1"/>
</dbReference>
<dbReference type="InterPro" id="IPR016181">
    <property type="entry name" value="Acyl_CoA_acyltransferase"/>
</dbReference>
<name>A0ABW3NP96_9FLAO</name>
<protein>
    <submittedName>
        <fullName evidence="2">GNAT family N-acetyltransferase</fullName>
    </submittedName>
</protein>
<dbReference type="SUPFAM" id="SSF55729">
    <property type="entry name" value="Acyl-CoA N-acyltransferases (Nat)"/>
    <property type="match status" value="1"/>
</dbReference>
<evidence type="ECO:0000259" key="1">
    <source>
        <dbReference type="PROSITE" id="PS51186"/>
    </source>
</evidence>
<proteinExistence type="predicted"/>
<reference evidence="3" key="1">
    <citation type="journal article" date="2019" name="Int. J. Syst. Evol. Microbiol.">
        <title>The Global Catalogue of Microorganisms (GCM) 10K type strain sequencing project: providing services to taxonomists for standard genome sequencing and annotation.</title>
        <authorList>
            <consortium name="The Broad Institute Genomics Platform"/>
            <consortium name="The Broad Institute Genome Sequencing Center for Infectious Disease"/>
            <person name="Wu L."/>
            <person name="Ma J."/>
        </authorList>
    </citation>
    <scope>NUCLEOTIDE SEQUENCE [LARGE SCALE GENOMIC DNA]</scope>
    <source>
        <strain evidence="3">CCUG 64793</strain>
    </source>
</reference>
<dbReference type="PANTHER" id="PTHR43072:SF60">
    <property type="entry name" value="L-2,4-DIAMINOBUTYRIC ACID ACETYLTRANSFERASE"/>
    <property type="match status" value="1"/>
</dbReference>
<evidence type="ECO:0000313" key="3">
    <source>
        <dbReference type="Proteomes" id="UP001597131"/>
    </source>
</evidence>
<accession>A0ABW3NP96</accession>
<organism evidence="2 3">
    <name type="scientific">Salegentibacter chungangensis</name>
    <dbReference type="NCBI Taxonomy" id="1335724"/>
    <lineage>
        <taxon>Bacteria</taxon>
        <taxon>Pseudomonadati</taxon>
        <taxon>Bacteroidota</taxon>
        <taxon>Flavobacteriia</taxon>
        <taxon>Flavobacteriales</taxon>
        <taxon>Flavobacteriaceae</taxon>
        <taxon>Salegentibacter</taxon>
    </lineage>
</organism>
<dbReference type="CDD" id="cd04301">
    <property type="entry name" value="NAT_SF"/>
    <property type="match status" value="1"/>
</dbReference>